<dbReference type="GO" id="GO:0008168">
    <property type="term" value="F:methyltransferase activity"/>
    <property type="evidence" value="ECO:0007669"/>
    <property type="project" value="UniProtKB-KW"/>
</dbReference>
<dbReference type="InterPro" id="IPR010426">
    <property type="entry name" value="MTTB_MeTrfase"/>
</dbReference>
<protein>
    <submittedName>
        <fullName evidence="4">Uncharacterized protein</fullName>
    </submittedName>
</protein>
<organism evidence="4">
    <name type="scientific">marine sediment metagenome</name>
    <dbReference type="NCBI Taxonomy" id="412755"/>
    <lineage>
        <taxon>unclassified sequences</taxon>
        <taxon>metagenomes</taxon>
        <taxon>ecological metagenomes</taxon>
    </lineage>
</organism>
<dbReference type="GO" id="GO:0032259">
    <property type="term" value="P:methylation"/>
    <property type="evidence" value="ECO:0007669"/>
    <property type="project" value="UniProtKB-KW"/>
</dbReference>
<dbReference type="Pfam" id="PF06253">
    <property type="entry name" value="MTTB"/>
    <property type="match status" value="1"/>
</dbReference>
<dbReference type="Gene3D" id="3.20.20.480">
    <property type="entry name" value="Trimethylamine methyltransferase-like"/>
    <property type="match status" value="1"/>
</dbReference>
<comment type="similarity">
    <text evidence="1">Belongs to the trimethylamine methyltransferase family.</text>
</comment>
<comment type="caution">
    <text evidence="4">The sequence shown here is derived from an EMBL/GenBank/DDBJ whole genome shotgun (WGS) entry which is preliminary data.</text>
</comment>
<evidence type="ECO:0000256" key="3">
    <source>
        <dbReference type="ARBA" id="ARBA00022679"/>
    </source>
</evidence>
<proteinExistence type="inferred from homology"/>
<evidence type="ECO:0000313" key="4">
    <source>
        <dbReference type="EMBL" id="GAI71179.1"/>
    </source>
</evidence>
<dbReference type="InterPro" id="IPR038601">
    <property type="entry name" value="MttB-like_sf"/>
</dbReference>
<name>X1STM8_9ZZZZ</name>
<dbReference type="GO" id="GO:0015948">
    <property type="term" value="P:methanogenesis"/>
    <property type="evidence" value="ECO:0007669"/>
    <property type="project" value="InterPro"/>
</dbReference>
<reference evidence="4" key="1">
    <citation type="journal article" date="2014" name="Front. Microbiol.">
        <title>High frequency of phylogenetically diverse reductive dehalogenase-homologous genes in deep subseafloor sedimentary metagenomes.</title>
        <authorList>
            <person name="Kawai M."/>
            <person name="Futagami T."/>
            <person name="Toyoda A."/>
            <person name="Takaki Y."/>
            <person name="Nishi S."/>
            <person name="Hori S."/>
            <person name="Arai W."/>
            <person name="Tsubouchi T."/>
            <person name="Morono Y."/>
            <person name="Uchiyama I."/>
            <person name="Ito T."/>
            <person name="Fujiyama A."/>
            <person name="Inagaki F."/>
            <person name="Takami H."/>
        </authorList>
    </citation>
    <scope>NUCLEOTIDE SEQUENCE</scope>
    <source>
        <strain evidence="4">Expedition CK06-06</strain>
    </source>
</reference>
<keyword evidence="3" id="KW-0808">Transferase</keyword>
<evidence type="ECO:0000256" key="2">
    <source>
        <dbReference type="ARBA" id="ARBA00022603"/>
    </source>
</evidence>
<sequence>MKFPEYWVREMIGKAPKSYILAGRDPDKDLVLSSYHNDFYNLFTSGSTKMYIWNEQTNQWDSKVPGEEDVIRGFRMIDAIDAYDGFFGTPVEDVKRSHQGLPAELHTTYNKMKWSTKHGGVCAITEGGLKEWDYLGKLAAEVQGGFDELKRRPILAGLPTCIGPMTSTRQNFWAAVGSAKYHLPTMPYWGGTAPFTAPATAAAMSAMALACTHYCIAVSQYLDPGTAAVPWPNTSPVDPQSGQLAINPIATMVLGMGGQVYQDLYGLPIAGCAYCLSSPLDEAGATWALNLLIELLWGVNVQQVGSTPGAFMWETIPM</sequence>
<accession>X1STM8</accession>
<evidence type="ECO:0000256" key="1">
    <source>
        <dbReference type="ARBA" id="ARBA00007137"/>
    </source>
</evidence>
<dbReference type="EMBL" id="BARW01003828">
    <property type="protein sequence ID" value="GAI71179.1"/>
    <property type="molecule type" value="Genomic_DNA"/>
</dbReference>
<feature type="non-terminal residue" evidence="4">
    <location>
        <position position="318"/>
    </location>
</feature>
<gene>
    <name evidence="4" type="ORF">S12H4_09438</name>
</gene>
<dbReference type="AlphaFoldDB" id="X1STM8"/>
<keyword evidence="2" id="KW-0489">Methyltransferase</keyword>